<gene>
    <name evidence="1" type="ORF">ID09_01070</name>
</gene>
<name>A0A075SFY3_STRSU</name>
<dbReference type="InterPro" id="IPR037171">
    <property type="entry name" value="NagB/RpiA_transferase-like"/>
</dbReference>
<dbReference type="GO" id="GO:0004342">
    <property type="term" value="F:glucosamine-6-phosphate deaminase activity"/>
    <property type="evidence" value="ECO:0007669"/>
    <property type="project" value="InterPro"/>
</dbReference>
<dbReference type="EMBL" id="CP008921">
    <property type="protein sequence ID" value="AIG42728.1"/>
    <property type="molecule type" value="Genomic_DNA"/>
</dbReference>
<dbReference type="PROSITE" id="PS01161">
    <property type="entry name" value="GLC_GALNAC_ISOMERASE"/>
    <property type="match status" value="1"/>
</dbReference>
<dbReference type="GO" id="GO:0006044">
    <property type="term" value="P:N-acetylglucosamine metabolic process"/>
    <property type="evidence" value="ECO:0007669"/>
    <property type="project" value="InterPro"/>
</dbReference>
<dbReference type="InterPro" id="IPR052960">
    <property type="entry name" value="GlcN6P_deaminase-like"/>
</dbReference>
<dbReference type="PANTHER" id="PTHR42892:SF1">
    <property type="entry name" value="GLUCOSAMINE-6-PHOSPHATE ISOMERASE"/>
    <property type="match status" value="1"/>
</dbReference>
<reference evidence="1 2" key="1">
    <citation type="journal article" date="2014" name="Genome Announc.">
        <title>Whole-Genome Sequence of Streptococcus suis Serotype 4 Reference Strain 6407.</title>
        <authorList>
            <person name="Wang K."/>
            <person name="Chen J."/>
            <person name="Yao H."/>
            <person name="Lu C."/>
        </authorList>
    </citation>
    <scope>NUCLEOTIDE SEQUENCE [LARGE SCALE GENOMIC DNA]</scope>
    <source>
        <strain evidence="1">6407</strain>
    </source>
</reference>
<dbReference type="SUPFAM" id="SSF100950">
    <property type="entry name" value="NagB/RpiA/CoA transferase-like"/>
    <property type="match status" value="1"/>
</dbReference>
<sequence length="269" mass="30945">MIEYYNFSKSELENHSRIPLIIKKNNEEIFISLALEMVELIKENNKKNEKTVIICPVGPVGHYPHFVRLVNQFKIDLSDVWFINMDEYLSEDLHWIDVVHPLSFRGFMQKTVYSQIHPTLIMPEEQRIFPDPLDIDLISNKIKELGKIDLCIGGIGLNGHIAFNEPDSTLTVQEFLKLESRVLPISVETKVMNCLTELKGAVEEVPNYCVTIGMSEIFQAKKIRLAVFRDWHHAVIRKTVCSKLDTGFPSTLMQIHTNCSIYLNESLAN</sequence>
<organism evidence="1 2">
    <name type="scientific">Streptococcus suis 6407</name>
    <dbReference type="NCBI Taxonomy" id="1214179"/>
    <lineage>
        <taxon>Bacteria</taxon>
        <taxon>Bacillati</taxon>
        <taxon>Bacillota</taxon>
        <taxon>Bacilli</taxon>
        <taxon>Lactobacillales</taxon>
        <taxon>Streptococcaceae</taxon>
        <taxon>Streptococcus</taxon>
    </lineage>
</organism>
<evidence type="ECO:0000313" key="1">
    <source>
        <dbReference type="EMBL" id="AIG42728.1"/>
    </source>
</evidence>
<accession>A0A075SFY3</accession>
<dbReference type="HOGENOM" id="CLU_076838_0_0_9"/>
<protein>
    <submittedName>
        <fullName evidence="1">Glucosamine-6-phosphate isomerase</fullName>
    </submittedName>
</protein>
<dbReference type="PATRIC" id="fig|1214179.4.peg.183"/>
<dbReference type="Gene3D" id="3.40.50.1360">
    <property type="match status" value="1"/>
</dbReference>
<proteinExistence type="predicted"/>
<dbReference type="Proteomes" id="UP000028185">
    <property type="component" value="Chromosome"/>
</dbReference>
<dbReference type="GO" id="GO:0016853">
    <property type="term" value="F:isomerase activity"/>
    <property type="evidence" value="ECO:0007669"/>
    <property type="project" value="UniProtKB-KW"/>
</dbReference>
<evidence type="ECO:0000313" key="2">
    <source>
        <dbReference type="Proteomes" id="UP000028185"/>
    </source>
</evidence>
<dbReference type="InterPro" id="IPR018321">
    <property type="entry name" value="Glucosamine6P_isomerase_CS"/>
</dbReference>
<keyword evidence="1" id="KW-0413">Isomerase</keyword>
<dbReference type="AlphaFoldDB" id="A0A075SFY3"/>
<dbReference type="PANTHER" id="PTHR42892">
    <property type="entry name" value="GLUCOSAMINE-6-PHOSPHATE DEAMINASE-LIKE PROTEIN BT_0258-RELATED"/>
    <property type="match status" value="1"/>
</dbReference>
<dbReference type="RefSeq" id="WP_024390724.1">
    <property type="nucleotide sequence ID" value="NZ_ALLE01000026.1"/>
</dbReference>